<accession>A0ACC0GLX2</accession>
<gene>
    <name evidence="1" type="ORF">LOK49_LG08G03314</name>
</gene>
<evidence type="ECO:0000313" key="2">
    <source>
        <dbReference type="Proteomes" id="UP001060215"/>
    </source>
</evidence>
<dbReference type="EMBL" id="CM045766">
    <property type="protein sequence ID" value="KAI8002080.1"/>
    <property type="molecule type" value="Genomic_DNA"/>
</dbReference>
<comment type="caution">
    <text evidence="1">The sequence shown here is derived from an EMBL/GenBank/DDBJ whole genome shotgun (WGS) entry which is preliminary data.</text>
</comment>
<protein>
    <submittedName>
        <fullName evidence="1">Uncharacterized protein</fullName>
    </submittedName>
</protein>
<reference evidence="1 2" key="1">
    <citation type="journal article" date="2022" name="Plant J.">
        <title>Chromosome-level genome of Camellia lanceoleosa provides a valuable resource for understanding genome evolution and self-incompatibility.</title>
        <authorList>
            <person name="Gong W."/>
            <person name="Xiao S."/>
            <person name="Wang L."/>
            <person name="Liao Z."/>
            <person name="Chang Y."/>
            <person name="Mo W."/>
            <person name="Hu G."/>
            <person name="Li W."/>
            <person name="Zhao G."/>
            <person name="Zhu H."/>
            <person name="Hu X."/>
            <person name="Ji K."/>
            <person name="Xiang X."/>
            <person name="Song Q."/>
            <person name="Yuan D."/>
            <person name="Jin S."/>
            <person name="Zhang L."/>
        </authorList>
    </citation>
    <scope>NUCLEOTIDE SEQUENCE [LARGE SCALE GENOMIC DNA]</scope>
    <source>
        <strain evidence="1">SQ_2022a</strain>
    </source>
</reference>
<name>A0ACC0GLX2_9ERIC</name>
<dbReference type="Proteomes" id="UP001060215">
    <property type="component" value="Chromosome 9"/>
</dbReference>
<evidence type="ECO:0000313" key="1">
    <source>
        <dbReference type="EMBL" id="KAI8002080.1"/>
    </source>
</evidence>
<organism evidence="1 2">
    <name type="scientific">Camellia lanceoleosa</name>
    <dbReference type="NCBI Taxonomy" id="1840588"/>
    <lineage>
        <taxon>Eukaryota</taxon>
        <taxon>Viridiplantae</taxon>
        <taxon>Streptophyta</taxon>
        <taxon>Embryophyta</taxon>
        <taxon>Tracheophyta</taxon>
        <taxon>Spermatophyta</taxon>
        <taxon>Magnoliopsida</taxon>
        <taxon>eudicotyledons</taxon>
        <taxon>Gunneridae</taxon>
        <taxon>Pentapetalae</taxon>
        <taxon>asterids</taxon>
        <taxon>Ericales</taxon>
        <taxon>Theaceae</taxon>
        <taxon>Camellia</taxon>
    </lineage>
</organism>
<keyword evidence="2" id="KW-1185">Reference proteome</keyword>
<sequence length="159" mass="17456">MKRLTKTGELWFASTSVTTIKHGLIFLITLIKDSSQSGLASMDLNEYLAMIATVSSGSRSNRSSLRSSMSETITTLKEKGKFLDWAKLINCLPVSSIVDFELVPTVVILRSSRGHSDRPARAHIKTAHCTPFLSRSIKWTLLASATLSMIACIPGNRKT</sequence>
<proteinExistence type="predicted"/>